<dbReference type="OrthoDB" id="2353968at2"/>
<keyword evidence="1" id="KW-0812">Transmembrane</keyword>
<keyword evidence="1" id="KW-1133">Transmembrane helix</keyword>
<reference evidence="3" key="1">
    <citation type="submission" date="2016-10" db="EMBL/GenBank/DDBJ databases">
        <authorList>
            <person name="Varghese N."/>
            <person name="Submissions S."/>
        </authorList>
    </citation>
    <scope>NUCLEOTIDE SEQUENCE [LARGE SCALE GENOMIC DNA]</scope>
    <source>
        <strain evidence="3">DSM 21620</strain>
    </source>
</reference>
<dbReference type="Proteomes" id="UP000198666">
    <property type="component" value="Unassembled WGS sequence"/>
</dbReference>
<feature type="transmembrane region" description="Helical" evidence="1">
    <location>
        <begin position="37"/>
        <end position="56"/>
    </location>
</feature>
<dbReference type="EMBL" id="FMZB01000017">
    <property type="protein sequence ID" value="SDD67093.1"/>
    <property type="molecule type" value="Genomic_DNA"/>
</dbReference>
<name>A0A1G6WN47_9BACI</name>
<keyword evidence="1" id="KW-0472">Membrane</keyword>
<gene>
    <name evidence="2" type="ORF">SAMN05421663_11732</name>
</gene>
<proteinExistence type="predicted"/>
<evidence type="ECO:0000313" key="3">
    <source>
        <dbReference type="Proteomes" id="UP000198666"/>
    </source>
</evidence>
<organism evidence="2 3">
    <name type="scientific">Terribacillus halophilus</name>
    <dbReference type="NCBI Taxonomy" id="361279"/>
    <lineage>
        <taxon>Bacteria</taxon>
        <taxon>Bacillati</taxon>
        <taxon>Bacillota</taxon>
        <taxon>Bacilli</taxon>
        <taxon>Bacillales</taxon>
        <taxon>Bacillaceae</taxon>
        <taxon>Terribacillus</taxon>
    </lineage>
</organism>
<evidence type="ECO:0000256" key="1">
    <source>
        <dbReference type="SAM" id="Phobius"/>
    </source>
</evidence>
<evidence type="ECO:0000313" key="2">
    <source>
        <dbReference type="EMBL" id="SDD67093.1"/>
    </source>
</evidence>
<evidence type="ECO:0008006" key="4">
    <source>
        <dbReference type="Google" id="ProtNLM"/>
    </source>
</evidence>
<feature type="transmembrane region" description="Helical" evidence="1">
    <location>
        <begin position="7"/>
        <end position="25"/>
    </location>
</feature>
<dbReference type="STRING" id="361279.SAMN05421663_11732"/>
<keyword evidence="3" id="KW-1185">Reference proteome</keyword>
<sequence length="65" mass="7656">MSKNEPLILILVIPLLLVQGIWLYIDAKKRGTYAWAWGILGLIQFPSPLLLYYLFIIRRDKRRQG</sequence>
<protein>
    <recommendedName>
        <fullName evidence="4">Sigma-Y antisigma factor component</fullName>
    </recommendedName>
</protein>
<accession>A0A1G6WN47</accession>
<dbReference type="AlphaFoldDB" id="A0A1G6WN47"/>